<protein>
    <submittedName>
        <fullName evidence="2">Uncharacterized protein</fullName>
    </submittedName>
</protein>
<keyword evidence="3" id="KW-1185">Reference proteome</keyword>
<evidence type="ECO:0000313" key="3">
    <source>
        <dbReference type="Proteomes" id="UP000069773"/>
    </source>
</evidence>
<evidence type="ECO:0000313" key="2">
    <source>
        <dbReference type="EMBL" id="GAT07725.1"/>
    </source>
</evidence>
<dbReference type="Proteomes" id="UP000069773">
    <property type="component" value="Unassembled WGS sequence"/>
</dbReference>
<proteinExistence type="predicted"/>
<comment type="caution">
    <text evidence="2">The sequence shown here is derived from an EMBL/GenBank/DDBJ whole genome shotgun (WGS) entry which is preliminary data.</text>
</comment>
<feature type="region of interest" description="Disordered" evidence="1">
    <location>
        <begin position="31"/>
        <end position="52"/>
    </location>
</feature>
<organism evidence="2 3">
    <name type="scientific">Mycolicibacterium novocastrense</name>
    <name type="common">Mycobacterium novocastrense</name>
    <dbReference type="NCBI Taxonomy" id="59813"/>
    <lineage>
        <taxon>Bacteria</taxon>
        <taxon>Bacillati</taxon>
        <taxon>Actinomycetota</taxon>
        <taxon>Actinomycetes</taxon>
        <taxon>Mycobacteriales</taxon>
        <taxon>Mycobacteriaceae</taxon>
        <taxon>Mycolicibacterium</taxon>
    </lineage>
</organism>
<reference evidence="2 3" key="1">
    <citation type="journal article" date="2016" name="Genome Announc.">
        <title>Draft Genome Sequences of Five Rapidly Growing Mycobacterium Species, M. thermoresistibile, M. fortuitum subsp. acetamidolyticum, M. canariasense, M. brisbanense, and M. novocastrense.</title>
        <authorList>
            <person name="Katahira K."/>
            <person name="Ogura Y."/>
            <person name="Gotoh Y."/>
            <person name="Hayashi T."/>
        </authorList>
    </citation>
    <scope>NUCLEOTIDE SEQUENCE [LARGE SCALE GENOMIC DNA]</scope>
    <source>
        <strain evidence="2 3">JCM18114</strain>
    </source>
</reference>
<gene>
    <name evidence="2" type="ORF">RMCN_0858</name>
</gene>
<feature type="region of interest" description="Disordered" evidence="1">
    <location>
        <begin position="73"/>
        <end position="92"/>
    </location>
</feature>
<evidence type="ECO:0000256" key="1">
    <source>
        <dbReference type="SAM" id="MobiDB-lite"/>
    </source>
</evidence>
<name>A0ABQ0KE82_MYCNV</name>
<sequence length="92" mass="9834">MVTETQQFRVKPTLVEVVQWTHPDQGHAIAEWAGGDYDPRTAGGVGPAGEDWGDLTIDTREGTVTVSPYSPAVFSLTHEPAPAPPTTTTTTE</sequence>
<accession>A0ABQ0KE82</accession>
<dbReference type="EMBL" id="BCTA01000013">
    <property type="protein sequence ID" value="GAT07725.1"/>
    <property type="molecule type" value="Genomic_DNA"/>
</dbReference>